<organism evidence="1">
    <name type="scientific">Arundo donax</name>
    <name type="common">Giant reed</name>
    <name type="synonym">Donax arundinaceus</name>
    <dbReference type="NCBI Taxonomy" id="35708"/>
    <lineage>
        <taxon>Eukaryota</taxon>
        <taxon>Viridiplantae</taxon>
        <taxon>Streptophyta</taxon>
        <taxon>Embryophyta</taxon>
        <taxon>Tracheophyta</taxon>
        <taxon>Spermatophyta</taxon>
        <taxon>Magnoliopsida</taxon>
        <taxon>Liliopsida</taxon>
        <taxon>Poales</taxon>
        <taxon>Poaceae</taxon>
        <taxon>PACMAD clade</taxon>
        <taxon>Arundinoideae</taxon>
        <taxon>Arundineae</taxon>
        <taxon>Arundo</taxon>
    </lineage>
</organism>
<sequence>MIIKYLYYYCVCFEQIAWNSIRFY</sequence>
<accession>A0A0A8ZWV0</accession>
<proteinExistence type="predicted"/>
<reference evidence="1" key="1">
    <citation type="submission" date="2014-09" db="EMBL/GenBank/DDBJ databases">
        <authorList>
            <person name="Magalhaes I.L.F."/>
            <person name="Oliveira U."/>
            <person name="Santos F.R."/>
            <person name="Vidigal T.H.D.A."/>
            <person name="Brescovit A.D."/>
            <person name="Santos A.J."/>
        </authorList>
    </citation>
    <scope>NUCLEOTIDE SEQUENCE</scope>
    <source>
        <tissue evidence="1">Shoot tissue taken approximately 20 cm above the soil surface</tissue>
    </source>
</reference>
<evidence type="ECO:0000313" key="1">
    <source>
        <dbReference type="EMBL" id="JAD42193.1"/>
    </source>
</evidence>
<protein>
    <submittedName>
        <fullName evidence="1">Uncharacterized protein</fullName>
    </submittedName>
</protein>
<reference evidence="1" key="2">
    <citation type="journal article" date="2015" name="Data Brief">
        <title>Shoot transcriptome of the giant reed, Arundo donax.</title>
        <authorList>
            <person name="Barrero R.A."/>
            <person name="Guerrero F.D."/>
            <person name="Moolhuijzen P."/>
            <person name="Goolsby J.A."/>
            <person name="Tidwell J."/>
            <person name="Bellgard S.E."/>
            <person name="Bellgard M.I."/>
        </authorList>
    </citation>
    <scope>NUCLEOTIDE SEQUENCE</scope>
    <source>
        <tissue evidence="1">Shoot tissue taken approximately 20 cm above the soil surface</tissue>
    </source>
</reference>
<dbReference type="AlphaFoldDB" id="A0A0A8ZWV0"/>
<name>A0A0A8ZWV0_ARUDO</name>
<dbReference type="EMBL" id="GBRH01255702">
    <property type="protein sequence ID" value="JAD42193.1"/>
    <property type="molecule type" value="Transcribed_RNA"/>
</dbReference>